<dbReference type="PANTHER" id="PTHR33542">
    <property type="entry name" value="SIROHYDROCHLORIN FERROCHELATASE, CHLOROPLASTIC"/>
    <property type="match status" value="1"/>
</dbReference>
<feature type="compositionally biased region" description="Basic and acidic residues" evidence="3">
    <location>
        <begin position="323"/>
        <end position="344"/>
    </location>
</feature>
<dbReference type="AlphaFoldDB" id="A2C910"/>
<dbReference type="SUPFAM" id="SSF53800">
    <property type="entry name" value="Chelatase"/>
    <property type="match status" value="1"/>
</dbReference>
<proteinExistence type="predicted"/>
<dbReference type="GO" id="GO:0016829">
    <property type="term" value="F:lyase activity"/>
    <property type="evidence" value="ECO:0007669"/>
    <property type="project" value="UniProtKB-KW"/>
</dbReference>
<evidence type="ECO:0000256" key="3">
    <source>
        <dbReference type="SAM" id="MobiDB-lite"/>
    </source>
</evidence>
<dbReference type="STRING" id="59922.P9303_12211"/>
<feature type="region of interest" description="Disordered" evidence="3">
    <location>
        <begin position="323"/>
        <end position="359"/>
    </location>
</feature>
<keyword evidence="2" id="KW-0456">Lyase</keyword>
<keyword evidence="1" id="KW-0479">Metal-binding</keyword>
<dbReference type="CDD" id="cd03414">
    <property type="entry name" value="CbiX_SirB_C"/>
    <property type="match status" value="1"/>
</dbReference>
<dbReference type="KEGG" id="pmf:P9303_12211"/>
<dbReference type="InterPro" id="IPR002762">
    <property type="entry name" value="CbiX-like"/>
</dbReference>
<dbReference type="Pfam" id="PF01903">
    <property type="entry name" value="CbiX"/>
    <property type="match status" value="2"/>
</dbReference>
<sequence length="359" mass="39639">MNPASLDHPDGHLGILICGHGSRNRLAVEEFAQLVKALKPKFPTVPVEYGYLEFARPVLREGLDRLLEQGVKRVLAVPAMLFAAGHAKNDIPSVLNNYAAEKGLIIDYGRELGINDLMIGAAGARLKEALESAPDVPLCETLLVVVGRGSSDPDANSNVAKITRMLVEGFGFGWGETVYSGVTFPLVEPGLRYLVRLGFRRIIVFPYFLFSGVLVSRIRQHTKRVADDHPNIEFLAAKYLGDHPLVIETFRDRIDEILRGGDTAMNCSLCKYRSELLGFENEVGLAQESHHHHVEGLTESCTLCKKECTGACQPDGIPVSLKEKAHDHDHDHDHGHYPYPHAEHPFGPVSLRKSSETET</sequence>
<dbReference type="BioCyc" id="PMAR59922:G1G80-1067-MONOMER"/>
<dbReference type="CDD" id="cd03416">
    <property type="entry name" value="CbiX_SirB_N"/>
    <property type="match status" value="1"/>
</dbReference>
<protein>
    <submittedName>
        <fullName evidence="4">Uncharacterized conserved protein</fullName>
    </submittedName>
</protein>
<accession>A2C910</accession>
<gene>
    <name evidence="4" type="ordered locus">P9303_12211</name>
</gene>
<reference evidence="4 5" key="1">
    <citation type="journal article" date="2007" name="PLoS Genet.">
        <title>Patterns and implications of gene gain and loss in the evolution of Prochlorococcus.</title>
        <authorList>
            <person name="Kettler G.C."/>
            <person name="Martiny A.C."/>
            <person name="Huang K."/>
            <person name="Zucker J."/>
            <person name="Coleman M.L."/>
            <person name="Rodrigue S."/>
            <person name="Chen F."/>
            <person name="Lapidus A."/>
            <person name="Ferriera S."/>
            <person name="Johnson J."/>
            <person name="Steglich C."/>
            <person name="Church G.M."/>
            <person name="Richardson P."/>
            <person name="Chisholm S.W."/>
        </authorList>
    </citation>
    <scope>NUCLEOTIDE SEQUENCE [LARGE SCALE GENOMIC DNA]</scope>
    <source>
        <strain evidence="4 5">MIT 9303</strain>
    </source>
</reference>
<dbReference type="PANTHER" id="PTHR33542:SF3">
    <property type="entry name" value="SIROHYDROCHLORIN FERROCHELATASE, CHLOROPLASTIC"/>
    <property type="match status" value="1"/>
</dbReference>
<evidence type="ECO:0000256" key="2">
    <source>
        <dbReference type="ARBA" id="ARBA00023239"/>
    </source>
</evidence>
<dbReference type="InterPro" id="IPR050963">
    <property type="entry name" value="Sirohydro_Cobaltochel/CbiX"/>
</dbReference>
<evidence type="ECO:0000313" key="5">
    <source>
        <dbReference type="Proteomes" id="UP000002274"/>
    </source>
</evidence>
<evidence type="ECO:0000313" key="4">
    <source>
        <dbReference type="EMBL" id="ABM77970.1"/>
    </source>
</evidence>
<dbReference type="GO" id="GO:0046872">
    <property type="term" value="F:metal ion binding"/>
    <property type="evidence" value="ECO:0007669"/>
    <property type="project" value="UniProtKB-KW"/>
</dbReference>
<dbReference type="Gene3D" id="3.40.50.1400">
    <property type="match status" value="2"/>
</dbReference>
<dbReference type="RefSeq" id="WP_011825868.1">
    <property type="nucleotide sequence ID" value="NC_008820.1"/>
</dbReference>
<dbReference type="EMBL" id="CP000554">
    <property type="protein sequence ID" value="ABM77970.1"/>
    <property type="molecule type" value="Genomic_DNA"/>
</dbReference>
<dbReference type="Proteomes" id="UP000002274">
    <property type="component" value="Chromosome"/>
</dbReference>
<dbReference type="HOGENOM" id="CLU_056929_0_0_3"/>
<name>A2C910_PROM3</name>
<evidence type="ECO:0000256" key="1">
    <source>
        <dbReference type="ARBA" id="ARBA00022723"/>
    </source>
</evidence>
<organism evidence="4 5">
    <name type="scientific">Prochlorococcus marinus (strain MIT 9303)</name>
    <dbReference type="NCBI Taxonomy" id="59922"/>
    <lineage>
        <taxon>Bacteria</taxon>
        <taxon>Bacillati</taxon>
        <taxon>Cyanobacteriota</taxon>
        <taxon>Cyanophyceae</taxon>
        <taxon>Synechococcales</taxon>
        <taxon>Prochlorococcaceae</taxon>
        <taxon>Prochlorococcus</taxon>
    </lineage>
</organism>